<dbReference type="PANTHER" id="PTHR43884">
    <property type="entry name" value="ACYL-COA DEHYDROGENASE"/>
    <property type="match status" value="1"/>
</dbReference>
<evidence type="ECO:0000313" key="11">
    <source>
        <dbReference type="EMBL" id="NYF38246.1"/>
    </source>
</evidence>
<dbReference type="InterPro" id="IPR036250">
    <property type="entry name" value="AcylCo_DH-like_C"/>
</dbReference>
<keyword evidence="3 5" id="KW-0285">Flavoprotein</keyword>
<evidence type="ECO:0000259" key="8">
    <source>
        <dbReference type="Pfam" id="PF00441"/>
    </source>
</evidence>
<dbReference type="InterPro" id="IPR009075">
    <property type="entry name" value="AcylCo_DH/oxidase_C"/>
</dbReference>
<organism evidence="11 12">
    <name type="scientific">Streptosporangium sandarakinum</name>
    <dbReference type="NCBI Taxonomy" id="1260955"/>
    <lineage>
        <taxon>Bacteria</taxon>
        <taxon>Bacillati</taxon>
        <taxon>Actinomycetota</taxon>
        <taxon>Actinomycetes</taxon>
        <taxon>Streptosporangiales</taxon>
        <taxon>Streptosporangiaceae</taxon>
        <taxon>Streptosporangium</taxon>
    </lineage>
</organism>
<evidence type="ECO:0000259" key="9">
    <source>
        <dbReference type="Pfam" id="PF02770"/>
    </source>
</evidence>
<dbReference type="Gene3D" id="1.20.140.10">
    <property type="entry name" value="Butyryl-CoA Dehydrogenase, subunit A, domain 3"/>
    <property type="match status" value="1"/>
</dbReference>
<dbReference type="AlphaFoldDB" id="A0A852US38"/>
<name>A0A852US38_9ACTN</name>
<feature type="compositionally biased region" description="Gly residues" evidence="7">
    <location>
        <begin position="178"/>
        <end position="189"/>
    </location>
</feature>
<gene>
    <name evidence="11" type="ORF">HDA43_000405</name>
</gene>
<sequence length="388" mass="39878">MSVGVSVIEPGPVLETLLHSAARTAVSGWPDEQALAELRRSGLLATAVPAEYGGAGGDAATVNSVVERVARVNPSVAIILFQHFAVTMRIVEWGTAEQKAALLPAFASGECLAASAWSERGAGAAKKNIATTGSRTSDGRWRLNGAKSFTTGAGVADIYLVLATTSAAHDDRETRNGQNGGNSQNGGNGDSLYGSAGQSFFLVRGDNPGLGVDRSLDLAGMRGSATGFVTLHDCEVPDEDRLGPLGQAPAIIAAVRETGATLGAVSVGIAQAALDVAIDHARRPGPLGTQAARQRLAELSAQVEAARAIVDSAGRRLSATPGTVTLQSKIFASATAEQVCLEVARMLGSTAYVAGHQLNRLIADARAVALMGPTNDLCRELMAASWTN</sequence>
<keyword evidence="6" id="KW-0175">Coiled coil</keyword>
<evidence type="ECO:0000256" key="6">
    <source>
        <dbReference type="SAM" id="Coils"/>
    </source>
</evidence>
<evidence type="ECO:0000313" key="12">
    <source>
        <dbReference type="Proteomes" id="UP000576393"/>
    </source>
</evidence>
<dbReference type="InterPro" id="IPR013786">
    <property type="entry name" value="AcylCoA_DH/ox_N"/>
</dbReference>
<evidence type="ECO:0000256" key="3">
    <source>
        <dbReference type="ARBA" id="ARBA00022630"/>
    </source>
</evidence>
<comment type="similarity">
    <text evidence="2 5">Belongs to the acyl-CoA dehydrogenase family.</text>
</comment>
<keyword evidence="5" id="KW-0560">Oxidoreductase</keyword>
<dbReference type="Pfam" id="PF02770">
    <property type="entry name" value="Acyl-CoA_dh_M"/>
    <property type="match status" value="1"/>
</dbReference>
<dbReference type="Proteomes" id="UP000576393">
    <property type="component" value="Unassembled WGS sequence"/>
</dbReference>
<dbReference type="PIRSF" id="PIRSF016578">
    <property type="entry name" value="HsaA"/>
    <property type="match status" value="1"/>
</dbReference>
<dbReference type="SUPFAM" id="SSF47203">
    <property type="entry name" value="Acyl-CoA dehydrogenase C-terminal domain-like"/>
    <property type="match status" value="1"/>
</dbReference>
<dbReference type="SUPFAM" id="SSF56645">
    <property type="entry name" value="Acyl-CoA dehydrogenase NM domain-like"/>
    <property type="match status" value="1"/>
</dbReference>
<evidence type="ECO:0000256" key="5">
    <source>
        <dbReference type="RuleBase" id="RU362125"/>
    </source>
</evidence>
<feature type="domain" description="Acyl-CoA oxidase/dehydrogenase middle" evidence="9">
    <location>
        <begin position="115"/>
        <end position="168"/>
    </location>
</feature>
<dbReference type="Pfam" id="PF02771">
    <property type="entry name" value="Acyl-CoA_dh_N"/>
    <property type="match status" value="1"/>
</dbReference>
<reference evidence="11 12" key="1">
    <citation type="submission" date="2020-07" db="EMBL/GenBank/DDBJ databases">
        <title>Sequencing the genomes of 1000 actinobacteria strains.</title>
        <authorList>
            <person name="Klenk H.-P."/>
        </authorList>
    </citation>
    <scope>NUCLEOTIDE SEQUENCE [LARGE SCALE GENOMIC DNA]</scope>
    <source>
        <strain evidence="11 12">DSM 45763</strain>
    </source>
</reference>
<feature type="domain" description="Acyl-CoA dehydrogenase/oxidase C-terminal" evidence="8">
    <location>
        <begin position="260"/>
        <end position="384"/>
    </location>
</feature>
<evidence type="ECO:0000256" key="7">
    <source>
        <dbReference type="SAM" id="MobiDB-lite"/>
    </source>
</evidence>
<protein>
    <submittedName>
        <fullName evidence="11">Alkylation response protein AidB-like acyl-CoA dehydrogenase</fullName>
    </submittedName>
</protein>
<keyword evidence="12" id="KW-1185">Reference proteome</keyword>
<dbReference type="GO" id="GO:0003995">
    <property type="term" value="F:acyl-CoA dehydrogenase activity"/>
    <property type="evidence" value="ECO:0007669"/>
    <property type="project" value="TreeGrafter"/>
</dbReference>
<dbReference type="PANTHER" id="PTHR43884:SF12">
    <property type="entry name" value="ISOVALERYL-COA DEHYDROGENASE, MITOCHONDRIAL-RELATED"/>
    <property type="match status" value="1"/>
</dbReference>
<dbReference type="EMBL" id="JACCCO010000001">
    <property type="protein sequence ID" value="NYF38246.1"/>
    <property type="molecule type" value="Genomic_DNA"/>
</dbReference>
<evidence type="ECO:0000256" key="4">
    <source>
        <dbReference type="ARBA" id="ARBA00022827"/>
    </source>
</evidence>
<proteinExistence type="inferred from homology"/>
<dbReference type="InterPro" id="IPR006091">
    <property type="entry name" value="Acyl-CoA_Oxase/DH_mid-dom"/>
</dbReference>
<dbReference type="Gene3D" id="2.40.110.10">
    <property type="entry name" value="Butyryl-CoA Dehydrogenase, subunit A, domain 2"/>
    <property type="match status" value="1"/>
</dbReference>
<dbReference type="InterPro" id="IPR009100">
    <property type="entry name" value="AcylCoA_DH/oxidase_NM_dom_sf"/>
</dbReference>
<evidence type="ECO:0000256" key="2">
    <source>
        <dbReference type="ARBA" id="ARBA00009347"/>
    </source>
</evidence>
<dbReference type="Gene3D" id="1.10.540.10">
    <property type="entry name" value="Acyl-CoA dehydrogenase/oxidase, N-terminal domain"/>
    <property type="match status" value="1"/>
</dbReference>
<evidence type="ECO:0000259" key="10">
    <source>
        <dbReference type="Pfam" id="PF02771"/>
    </source>
</evidence>
<feature type="region of interest" description="Disordered" evidence="7">
    <location>
        <begin position="169"/>
        <end position="189"/>
    </location>
</feature>
<feature type="coiled-coil region" evidence="6">
    <location>
        <begin position="289"/>
        <end position="316"/>
    </location>
</feature>
<dbReference type="Pfam" id="PF00441">
    <property type="entry name" value="Acyl-CoA_dh_1"/>
    <property type="match status" value="1"/>
</dbReference>
<evidence type="ECO:0000256" key="1">
    <source>
        <dbReference type="ARBA" id="ARBA00001974"/>
    </source>
</evidence>
<dbReference type="GO" id="GO:0050660">
    <property type="term" value="F:flavin adenine dinucleotide binding"/>
    <property type="evidence" value="ECO:0007669"/>
    <property type="project" value="InterPro"/>
</dbReference>
<dbReference type="RefSeq" id="WP_179818028.1">
    <property type="nucleotide sequence ID" value="NZ_JACCCO010000001.1"/>
</dbReference>
<comment type="caution">
    <text evidence="11">The sequence shown here is derived from an EMBL/GenBank/DDBJ whole genome shotgun (WGS) entry which is preliminary data.</text>
</comment>
<dbReference type="InterPro" id="IPR037069">
    <property type="entry name" value="AcylCoA_DH/ox_N_sf"/>
</dbReference>
<comment type="cofactor">
    <cofactor evidence="1 5">
        <name>FAD</name>
        <dbReference type="ChEBI" id="CHEBI:57692"/>
    </cofactor>
</comment>
<keyword evidence="4 5" id="KW-0274">FAD</keyword>
<dbReference type="InterPro" id="IPR046373">
    <property type="entry name" value="Acyl-CoA_Oxase/DH_mid-dom_sf"/>
</dbReference>
<accession>A0A852US38</accession>
<feature type="domain" description="Acyl-CoA dehydrogenase/oxidase N-terminal" evidence="10">
    <location>
        <begin position="29"/>
        <end position="110"/>
    </location>
</feature>